<dbReference type="SUPFAM" id="SSF54593">
    <property type="entry name" value="Glyoxalase/Bleomycin resistance protein/Dihydroxybiphenyl dioxygenase"/>
    <property type="match status" value="1"/>
</dbReference>
<dbReference type="Pfam" id="PF06185">
    <property type="entry name" value="YecM"/>
    <property type="match status" value="1"/>
</dbReference>
<organism evidence="1 2">
    <name type="scientific">Vibrio metschnikovii</name>
    <dbReference type="NCBI Taxonomy" id="28172"/>
    <lineage>
        <taxon>Bacteria</taxon>
        <taxon>Pseudomonadati</taxon>
        <taxon>Pseudomonadota</taxon>
        <taxon>Gammaproteobacteria</taxon>
        <taxon>Vibrionales</taxon>
        <taxon>Vibrionaceae</taxon>
        <taxon>Vibrio</taxon>
    </lineage>
</organism>
<comment type="caution">
    <text evidence="1">The sequence shown here is derived from an EMBL/GenBank/DDBJ whole genome shotgun (WGS) entry which is preliminary data.</text>
</comment>
<dbReference type="Proteomes" id="UP000615796">
    <property type="component" value="Unassembled WGS sequence"/>
</dbReference>
<dbReference type="PANTHER" id="PTHR37519">
    <property type="match status" value="1"/>
</dbReference>
<protein>
    <submittedName>
        <fullName evidence="1">VOC family protein</fullName>
    </submittedName>
</protein>
<dbReference type="InterPro" id="IPR010393">
    <property type="entry name" value="DUF991_YecM-like"/>
</dbReference>
<dbReference type="NCBIfam" id="NF008683">
    <property type="entry name" value="PRK11700.1-6"/>
    <property type="match status" value="1"/>
</dbReference>
<dbReference type="InterPro" id="IPR029068">
    <property type="entry name" value="Glyas_Bleomycin-R_OHBP_Dase"/>
</dbReference>
<dbReference type="GO" id="GO:0005829">
    <property type="term" value="C:cytosol"/>
    <property type="evidence" value="ECO:0007669"/>
    <property type="project" value="TreeGrafter"/>
</dbReference>
<dbReference type="EMBL" id="JACRUP010000003">
    <property type="protein sequence ID" value="MBC5850831.1"/>
    <property type="molecule type" value="Genomic_DNA"/>
</dbReference>
<keyword evidence="2" id="KW-1185">Reference proteome</keyword>
<dbReference type="AlphaFoldDB" id="A0A9X0R8J2"/>
<dbReference type="PANTHER" id="PTHR37519:SF1">
    <property type="entry name" value="DIHYDROXYBIPHENYL DIOXYGENASE DOMAIN-CONTAINING PROTEIN"/>
    <property type="match status" value="1"/>
</dbReference>
<dbReference type="RefSeq" id="WP_187025774.1">
    <property type="nucleotide sequence ID" value="NZ_JACRUP010000003.1"/>
</dbReference>
<proteinExistence type="predicted"/>
<dbReference type="Gene3D" id="3.10.180.10">
    <property type="entry name" value="2,3-Dihydroxybiphenyl 1,2-Dioxygenase, domain 1"/>
    <property type="match status" value="1"/>
</dbReference>
<accession>A0A9X0R8J2</accession>
<sequence length="199" mass="22498">MSELLINSGLHPEQMKSEVDDFMDKIHQLCKVLHIDISSLAIDHIALRINQWPLAQAAHQAWLEYGSLLSEAKINGRPIVVLDLYQPIVHKHWSIACLELPYPAEGKCYPTQGWEHVECVFHANATTAQAYLQAILQHFPELAEHWDSLAALGVKTKLSHPQGEGERLANPTVAFKWQGVCLKLHPHSLRQVIESERLT</sequence>
<gene>
    <name evidence="1" type="ORF">H8Q88_07620</name>
</gene>
<evidence type="ECO:0000313" key="2">
    <source>
        <dbReference type="Proteomes" id="UP000615796"/>
    </source>
</evidence>
<reference evidence="1" key="1">
    <citation type="submission" date="2020-08" db="EMBL/GenBank/DDBJ databases">
        <title>Genome Sequencing and Pan-Genome Analysis of Migratory bird Vibrio Strains, Inner Mongolia.</title>
        <authorList>
            <person name="Zheng L."/>
        </authorList>
    </citation>
    <scope>NUCLEOTIDE SEQUENCE</scope>
    <source>
        <strain evidence="1">M13F</strain>
    </source>
</reference>
<evidence type="ECO:0000313" key="1">
    <source>
        <dbReference type="EMBL" id="MBC5850831.1"/>
    </source>
</evidence>
<name>A0A9X0R8J2_VIBME</name>